<evidence type="ECO:0000313" key="1">
    <source>
        <dbReference type="EMBL" id="KAA0033017.1"/>
    </source>
</evidence>
<protein>
    <submittedName>
        <fullName evidence="1">Uncharacterized protein</fullName>
    </submittedName>
</protein>
<accession>A0A5A7SUL1</accession>
<gene>
    <name evidence="2" type="ORF">E5676_scaffold121G00340</name>
    <name evidence="1" type="ORF">E6C27_scaffold269G001160</name>
</gene>
<name>A0A5A7SUL1_CUCMM</name>
<dbReference type="AlphaFoldDB" id="A0A5A7SUL1"/>
<dbReference type="EMBL" id="SSTE01020983">
    <property type="protein sequence ID" value="KAA0033017.1"/>
    <property type="molecule type" value="Genomic_DNA"/>
</dbReference>
<dbReference type="Proteomes" id="UP000321947">
    <property type="component" value="Unassembled WGS sequence"/>
</dbReference>
<reference evidence="3 4" key="1">
    <citation type="submission" date="2019-08" db="EMBL/GenBank/DDBJ databases">
        <title>Draft genome sequences of two oriental melons (Cucumis melo L. var makuwa).</title>
        <authorList>
            <person name="Kwon S.-Y."/>
        </authorList>
    </citation>
    <scope>NUCLEOTIDE SEQUENCE [LARGE SCALE GENOMIC DNA]</scope>
    <source>
        <strain evidence="4">cv. Chang Bougi</strain>
        <strain evidence="3">cv. SW 3</strain>
        <tissue evidence="1">Leaf</tissue>
    </source>
</reference>
<proteinExistence type="predicted"/>
<evidence type="ECO:0000313" key="3">
    <source>
        <dbReference type="Proteomes" id="UP000321393"/>
    </source>
</evidence>
<evidence type="ECO:0000313" key="2">
    <source>
        <dbReference type="EMBL" id="TYK03433.1"/>
    </source>
</evidence>
<organism evidence="1 3">
    <name type="scientific">Cucumis melo var. makuwa</name>
    <name type="common">Oriental melon</name>
    <dbReference type="NCBI Taxonomy" id="1194695"/>
    <lineage>
        <taxon>Eukaryota</taxon>
        <taxon>Viridiplantae</taxon>
        <taxon>Streptophyta</taxon>
        <taxon>Embryophyta</taxon>
        <taxon>Tracheophyta</taxon>
        <taxon>Spermatophyta</taxon>
        <taxon>Magnoliopsida</taxon>
        <taxon>eudicotyledons</taxon>
        <taxon>Gunneridae</taxon>
        <taxon>Pentapetalae</taxon>
        <taxon>rosids</taxon>
        <taxon>fabids</taxon>
        <taxon>Cucurbitales</taxon>
        <taxon>Cucurbitaceae</taxon>
        <taxon>Benincaseae</taxon>
        <taxon>Cucumis</taxon>
    </lineage>
</organism>
<dbReference type="Proteomes" id="UP000321393">
    <property type="component" value="Unassembled WGS sequence"/>
</dbReference>
<evidence type="ECO:0000313" key="4">
    <source>
        <dbReference type="Proteomes" id="UP000321947"/>
    </source>
</evidence>
<comment type="caution">
    <text evidence="1">The sequence shown here is derived from an EMBL/GenBank/DDBJ whole genome shotgun (WGS) entry which is preliminary data.</text>
</comment>
<dbReference type="EMBL" id="SSTD01014931">
    <property type="protein sequence ID" value="TYK03433.1"/>
    <property type="molecule type" value="Genomic_DNA"/>
</dbReference>
<sequence>MWCSSSWGFTTDLVGDSLPLLGWIRVDIKLNKYFSYISGTVSFEITRLICASFGITRLICKGNARGRPPRGKKDT</sequence>